<dbReference type="GeneID" id="85013447"/>
<reference evidence="2 3" key="1">
    <citation type="submission" date="2018-12" db="EMBL/GenBank/DDBJ databases">
        <authorList>
            <consortium name="Pathogen Informatics"/>
        </authorList>
    </citation>
    <scope>NUCLEOTIDE SEQUENCE [LARGE SCALE GENOMIC DNA]</scope>
    <source>
        <strain evidence="2 3">NCTC13071</strain>
    </source>
</reference>
<dbReference type="KEGG" id="poc:NCTC13071_02736"/>
<evidence type="ECO:0000313" key="3">
    <source>
        <dbReference type="Proteomes" id="UP000274578"/>
    </source>
</evidence>
<sequence length="173" mass="20723">MNKYLLLLYSLLCLAFQGQCANVGKTGFREEIPRWDVWQRLTLKGQLYGKKTYQIRYVRDTNDEFRRGYIHFSSGKTRFATIKLPLADFECKNFCVDSLMQTKRGFMLLISWGGGKYFYNMKYIFRYRQGSFFLDKIITRLFQPEEDEEKTTYKRMKKPFKMQGMIALPELLK</sequence>
<evidence type="ECO:0000313" key="2">
    <source>
        <dbReference type="EMBL" id="VEH16696.1"/>
    </source>
</evidence>
<dbReference type="AlphaFoldDB" id="A0A3S4TGW6"/>
<name>A0A3S4TGW6_9BACT</name>
<keyword evidence="1" id="KW-0732">Signal</keyword>
<accession>A0A3S4TGW6</accession>
<feature type="signal peptide" evidence="1">
    <location>
        <begin position="1"/>
        <end position="21"/>
    </location>
</feature>
<feature type="chain" id="PRO_5018578964" description="DUF4468 domain-containing protein" evidence="1">
    <location>
        <begin position="22"/>
        <end position="173"/>
    </location>
</feature>
<evidence type="ECO:0008006" key="4">
    <source>
        <dbReference type="Google" id="ProtNLM"/>
    </source>
</evidence>
<dbReference type="EMBL" id="LR134384">
    <property type="protein sequence ID" value="VEH16696.1"/>
    <property type="molecule type" value="Genomic_DNA"/>
</dbReference>
<protein>
    <recommendedName>
        <fullName evidence="4">DUF4468 domain-containing protein</fullName>
    </recommendedName>
</protein>
<organism evidence="2 3">
    <name type="scientific">Segatella oris</name>
    <dbReference type="NCBI Taxonomy" id="28135"/>
    <lineage>
        <taxon>Bacteria</taxon>
        <taxon>Pseudomonadati</taxon>
        <taxon>Bacteroidota</taxon>
        <taxon>Bacteroidia</taxon>
        <taxon>Bacteroidales</taxon>
        <taxon>Prevotellaceae</taxon>
        <taxon>Segatella</taxon>
    </lineage>
</organism>
<dbReference type="Proteomes" id="UP000274578">
    <property type="component" value="Chromosome 1"/>
</dbReference>
<gene>
    <name evidence="2" type="ORF">NCTC13071_02736</name>
</gene>
<dbReference type="RefSeq" id="WP_018921020.1">
    <property type="nucleotide sequence ID" value="NZ_LR134384.1"/>
</dbReference>
<evidence type="ECO:0000256" key="1">
    <source>
        <dbReference type="SAM" id="SignalP"/>
    </source>
</evidence>
<proteinExistence type="predicted"/>